<keyword evidence="1" id="KW-0732">Signal</keyword>
<gene>
    <name evidence="2" type="ORF">GCM10009733_008760</name>
</gene>
<organism evidence="2 3">
    <name type="scientific">Nonomuraea maheshkhaliensis</name>
    <dbReference type="NCBI Taxonomy" id="419590"/>
    <lineage>
        <taxon>Bacteria</taxon>
        <taxon>Bacillati</taxon>
        <taxon>Actinomycetota</taxon>
        <taxon>Actinomycetes</taxon>
        <taxon>Streptosporangiales</taxon>
        <taxon>Streptosporangiaceae</taxon>
        <taxon>Nonomuraea</taxon>
    </lineage>
</organism>
<protein>
    <recommendedName>
        <fullName evidence="4">Lipoprotein</fullName>
    </recommendedName>
</protein>
<evidence type="ECO:0008006" key="4">
    <source>
        <dbReference type="Google" id="ProtNLM"/>
    </source>
</evidence>
<keyword evidence="3" id="KW-1185">Reference proteome</keyword>
<feature type="chain" id="PRO_5046765308" description="Lipoprotein" evidence="1">
    <location>
        <begin position="21"/>
        <end position="146"/>
    </location>
</feature>
<dbReference type="RefSeq" id="WP_346101547.1">
    <property type="nucleotide sequence ID" value="NZ_BAAAMU010000004.1"/>
</dbReference>
<evidence type="ECO:0000256" key="1">
    <source>
        <dbReference type="SAM" id="SignalP"/>
    </source>
</evidence>
<evidence type="ECO:0000313" key="3">
    <source>
        <dbReference type="Proteomes" id="UP001500064"/>
    </source>
</evidence>
<dbReference type="EMBL" id="BAAAMU010000004">
    <property type="protein sequence ID" value="GAA1614806.1"/>
    <property type="molecule type" value="Genomic_DNA"/>
</dbReference>
<name>A0ABN2EQS9_9ACTN</name>
<dbReference type="PROSITE" id="PS51257">
    <property type="entry name" value="PROKAR_LIPOPROTEIN"/>
    <property type="match status" value="1"/>
</dbReference>
<accession>A0ABN2EQS9</accession>
<proteinExistence type="predicted"/>
<reference evidence="2 3" key="1">
    <citation type="journal article" date="2019" name="Int. J. Syst. Evol. Microbiol.">
        <title>The Global Catalogue of Microorganisms (GCM) 10K type strain sequencing project: providing services to taxonomists for standard genome sequencing and annotation.</title>
        <authorList>
            <consortium name="The Broad Institute Genomics Platform"/>
            <consortium name="The Broad Institute Genome Sequencing Center for Infectious Disease"/>
            <person name="Wu L."/>
            <person name="Ma J."/>
        </authorList>
    </citation>
    <scope>NUCLEOTIDE SEQUENCE [LARGE SCALE GENOMIC DNA]</scope>
    <source>
        <strain evidence="2 3">JCM 13929</strain>
    </source>
</reference>
<dbReference type="Proteomes" id="UP001500064">
    <property type="component" value="Unassembled WGS sequence"/>
</dbReference>
<sequence>MHARPRMLLAVLLGVAIASAGCGLSGDGGVSTTAACIDTAAKETAELRSAVEGLLPPEVTRTMTENNGCDAGSSDAYPLFEAGRAVPGYQLLEPFRENEWEVRDAPTDDCSYCVAGVSKAHAGRTVEVWVHDRSSTSPMEVEVQSR</sequence>
<comment type="caution">
    <text evidence="2">The sequence shown here is derived from an EMBL/GenBank/DDBJ whole genome shotgun (WGS) entry which is preliminary data.</text>
</comment>
<feature type="signal peptide" evidence="1">
    <location>
        <begin position="1"/>
        <end position="20"/>
    </location>
</feature>
<evidence type="ECO:0000313" key="2">
    <source>
        <dbReference type="EMBL" id="GAA1614806.1"/>
    </source>
</evidence>